<evidence type="ECO:0000313" key="3">
    <source>
        <dbReference type="Proteomes" id="UP000242474"/>
    </source>
</evidence>
<dbReference type="AlphaFoldDB" id="A0A2G5BJB1"/>
<gene>
    <name evidence="2" type="ORF">COEREDRAFT_5620</name>
</gene>
<protein>
    <submittedName>
        <fullName evidence="2">Uncharacterized protein</fullName>
    </submittedName>
</protein>
<sequence>MDAESLYWDQYGCEDSHITQLQQPSQLQATTFSLIVTKPQSRWSLLSGTQTTEGGGSSSRDSYWSRYSYTHDSVTDQCTPVYGSSIELSQQRQQKQPPPQQRLFVVPDRLATLHISTSDDEDHNSSIDEVTDAEPAFQLSGANHESRIVQQHAADNNGNEQPRPCDPARIASDSKEGLVPPQCSSPVSGFQGVNPTALITRLSFLKEQMEQNERLVLGTAAAV</sequence>
<evidence type="ECO:0000256" key="1">
    <source>
        <dbReference type="SAM" id="MobiDB-lite"/>
    </source>
</evidence>
<accession>A0A2G5BJB1</accession>
<dbReference type="OrthoDB" id="5522487at2759"/>
<organism evidence="2 3">
    <name type="scientific">Coemansia reversa (strain ATCC 12441 / NRRL 1564)</name>
    <dbReference type="NCBI Taxonomy" id="763665"/>
    <lineage>
        <taxon>Eukaryota</taxon>
        <taxon>Fungi</taxon>
        <taxon>Fungi incertae sedis</taxon>
        <taxon>Zoopagomycota</taxon>
        <taxon>Kickxellomycotina</taxon>
        <taxon>Kickxellomycetes</taxon>
        <taxon>Kickxellales</taxon>
        <taxon>Kickxellaceae</taxon>
        <taxon>Coemansia</taxon>
    </lineage>
</organism>
<name>A0A2G5BJB1_COERN</name>
<dbReference type="EMBL" id="KZ303487">
    <property type="protein sequence ID" value="PIA19089.1"/>
    <property type="molecule type" value="Genomic_DNA"/>
</dbReference>
<evidence type="ECO:0000313" key="2">
    <source>
        <dbReference type="EMBL" id="PIA19089.1"/>
    </source>
</evidence>
<proteinExistence type="predicted"/>
<reference evidence="2 3" key="1">
    <citation type="journal article" date="2015" name="Genome Biol. Evol.">
        <title>Phylogenomic analyses indicate that early fungi evolved digesting cell walls of algal ancestors of land plants.</title>
        <authorList>
            <person name="Chang Y."/>
            <person name="Wang S."/>
            <person name="Sekimoto S."/>
            <person name="Aerts A.L."/>
            <person name="Choi C."/>
            <person name="Clum A."/>
            <person name="LaButti K.M."/>
            <person name="Lindquist E.A."/>
            <person name="Yee Ngan C."/>
            <person name="Ohm R.A."/>
            <person name="Salamov A.A."/>
            <person name="Grigoriev I.V."/>
            <person name="Spatafora J.W."/>
            <person name="Berbee M.L."/>
        </authorList>
    </citation>
    <scope>NUCLEOTIDE SEQUENCE [LARGE SCALE GENOMIC DNA]</scope>
    <source>
        <strain evidence="2 3">NRRL 1564</strain>
    </source>
</reference>
<keyword evidence="3" id="KW-1185">Reference proteome</keyword>
<dbReference type="Proteomes" id="UP000242474">
    <property type="component" value="Unassembled WGS sequence"/>
</dbReference>
<feature type="region of interest" description="Disordered" evidence="1">
    <location>
        <begin position="153"/>
        <end position="189"/>
    </location>
</feature>